<protein>
    <submittedName>
        <fullName evidence="2">Anti-sigma regulatory factor (Ser/Thr protein kinase)</fullName>
    </submittedName>
</protein>
<dbReference type="AlphaFoldDB" id="A0A1H3S2G5"/>
<dbReference type="Gene3D" id="3.30.565.10">
    <property type="entry name" value="Histidine kinase-like ATPase, C-terminal domain"/>
    <property type="match status" value="1"/>
</dbReference>
<keyword evidence="2" id="KW-0418">Kinase</keyword>
<dbReference type="SUPFAM" id="SSF55874">
    <property type="entry name" value="ATPase domain of HSP90 chaperone/DNA topoisomerase II/histidine kinase"/>
    <property type="match status" value="1"/>
</dbReference>
<dbReference type="STRING" id="415015.SAMN05660462_02679"/>
<dbReference type="Pfam" id="PF13581">
    <property type="entry name" value="HATPase_c_2"/>
    <property type="match status" value="1"/>
</dbReference>
<dbReference type="Proteomes" id="UP000198625">
    <property type="component" value="Unassembled WGS sequence"/>
</dbReference>
<evidence type="ECO:0000313" key="2">
    <source>
        <dbReference type="EMBL" id="SDZ32186.1"/>
    </source>
</evidence>
<dbReference type="OrthoDB" id="9797578at2"/>
<keyword evidence="2" id="KW-0808">Transferase</keyword>
<dbReference type="InterPro" id="IPR036890">
    <property type="entry name" value="HATPase_C_sf"/>
</dbReference>
<organism evidence="2 3">
    <name type="scientific">Proteiniborus ethanoligenes</name>
    <dbReference type="NCBI Taxonomy" id="415015"/>
    <lineage>
        <taxon>Bacteria</taxon>
        <taxon>Bacillati</taxon>
        <taxon>Bacillota</taxon>
        <taxon>Clostridia</taxon>
        <taxon>Eubacteriales</taxon>
        <taxon>Proteiniborus</taxon>
    </lineage>
</organism>
<sequence length="146" mass="15949">MNKNNDMIKLEYNVVQNDFKSAGEASSNIKKILTQLGIDSQIVRRVAIATYEAEMNIVIHSYGGKIIVGISPSEVEIKALDEGPGIKDISLAMREGYSTASHSVRELGFGAGMGIPNMKRCSDDFHILSEEGGNTLVSMRIFTKPK</sequence>
<dbReference type="EMBL" id="FNQE01000035">
    <property type="protein sequence ID" value="SDZ32186.1"/>
    <property type="molecule type" value="Genomic_DNA"/>
</dbReference>
<dbReference type="GO" id="GO:0016301">
    <property type="term" value="F:kinase activity"/>
    <property type="evidence" value="ECO:0007669"/>
    <property type="project" value="UniProtKB-KW"/>
</dbReference>
<dbReference type="RefSeq" id="WP_091732278.1">
    <property type="nucleotide sequence ID" value="NZ_FNQE01000035.1"/>
</dbReference>
<accession>A0A1H3S2G5</accession>
<evidence type="ECO:0000259" key="1">
    <source>
        <dbReference type="Pfam" id="PF13581"/>
    </source>
</evidence>
<name>A0A1H3S2G5_9FIRM</name>
<dbReference type="InterPro" id="IPR003594">
    <property type="entry name" value="HATPase_dom"/>
</dbReference>
<gene>
    <name evidence="2" type="ORF">SAMN05660462_02679</name>
</gene>
<reference evidence="2 3" key="1">
    <citation type="submission" date="2016-10" db="EMBL/GenBank/DDBJ databases">
        <authorList>
            <person name="de Groot N.N."/>
        </authorList>
    </citation>
    <scope>NUCLEOTIDE SEQUENCE [LARGE SCALE GENOMIC DNA]</scope>
    <source>
        <strain evidence="2 3">DSM 21650</strain>
    </source>
</reference>
<proteinExistence type="predicted"/>
<evidence type="ECO:0000313" key="3">
    <source>
        <dbReference type="Proteomes" id="UP000198625"/>
    </source>
</evidence>
<feature type="domain" description="Histidine kinase/HSP90-like ATPase" evidence="1">
    <location>
        <begin position="21"/>
        <end position="136"/>
    </location>
</feature>
<keyword evidence="3" id="KW-1185">Reference proteome</keyword>